<dbReference type="Proteomes" id="UP000814140">
    <property type="component" value="Unassembled WGS sequence"/>
</dbReference>
<dbReference type="EMBL" id="MU277190">
    <property type="protein sequence ID" value="KAI0067516.1"/>
    <property type="molecule type" value="Genomic_DNA"/>
</dbReference>
<organism evidence="1 2">
    <name type="scientific">Artomyces pyxidatus</name>
    <dbReference type="NCBI Taxonomy" id="48021"/>
    <lineage>
        <taxon>Eukaryota</taxon>
        <taxon>Fungi</taxon>
        <taxon>Dikarya</taxon>
        <taxon>Basidiomycota</taxon>
        <taxon>Agaricomycotina</taxon>
        <taxon>Agaricomycetes</taxon>
        <taxon>Russulales</taxon>
        <taxon>Auriscalpiaceae</taxon>
        <taxon>Artomyces</taxon>
    </lineage>
</organism>
<sequence>MRAYYFDNVPGDQRLPHDSQRPVSEETLKGLGILHWRIPIDTPGGWEPVIDDVARERGYKNRDTINVSKEGLGDLYEAKLKIFFEEHMHEDEEIRYILSGAGFFDIREHPSDEWIRVNILAGDLLVVPAGVYHRFTLDESNKIQALRLFKEEPKWTPHVRGVETEANPFRVEYVNSLKSVSVL</sequence>
<accession>A0ACB8TGD3</accession>
<name>A0ACB8TGD3_9AGAM</name>
<proteinExistence type="predicted"/>
<keyword evidence="1" id="KW-0560">Oxidoreductase</keyword>
<protein>
    <submittedName>
        <fullName evidence="1">1,2-dihydroxy-3-keto-5-methylthiopentene dioxygenase</fullName>
    </submittedName>
</protein>
<keyword evidence="1" id="KW-0223">Dioxygenase</keyword>
<comment type="caution">
    <text evidence="1">The sequence shown here is derived from an EMBL/GenBank/DDBJ whole genome shotgun (WGS) entry which is preliminary data.</text>
</comment>
<gene>
    <name evidence="1" type="ORF">BV25DRAFT_1819847</name>
</gene>
<keyword evidence="2" id="KW-1185">Reference proteome</keyword>
<evidence type="ECO:0000313" key="1">
    <source>
        <dbReference type="EMBL" id="KAI0067516.1"/>
    </source>
</evidence>
<reference evidence="1" key="2">
    <citation type="journal article" date="2022" name="New Phytol.">
        <title>Evolutionary transition to the ectomycorrhizal habit in the genomes of a hyperdiverse lineage of mushroom-forming fungi.</title>
        <authorList>
            <person name="Looney B."/>
            <person name="Miyauchi S."/>
            <person name="Morin E."/>
            <person name="Drula E."/>
            <person name="Courty P.E."/>
            <person name="Kohler A."/>
            <person name="Kuo A."/>
            <person name="LaButti K."/>
            <person name="Pangilinan J."/>
            <person name="Lipzen A."/>
            <person name="Riley R."/>
            <person name="Andreopoulos W."/>
            <person name="He G."/>
            <person name="Johnson J."/>
            <person name="Nolan M."/>
            <person name="Tritt A."/>
            <person name="Barry K.W."/>
            <person name="Grigoriev I.V."/>
            <person name="Nagy L.G."/>
            <person name="Hibbett D."/>
            <person name="Henrissat B."/>
            <person name="Matheny P.B."/>
            <person name="Labbe J."/>
            <person name="Martin F.M."/>
        </authorList>
    </citation>
    <scope>NUCLEOTIDE SEQUENCE</scope>
    <source>
        <strain evidence="1">HHB10654</strain>
    </source>
</reference>
<evidence type="ECO:0000313" key="2">
    <source>
        <dbReference type="Proteomes" id="UP000814140"/>
    </source>
</evidence>
<reference evidence="1" key="1">
    <citation type="submission" date="2021-03" db="EMBL/GenBank/DDBJ databases">
        <authorList>
            <consortium name="DOE Joint Genome Institute"/>
            <person name="Ahrendt S."/>
            <person name="Looney B.P."/>
            <person name="Miyauchi S."/>
            <person name="Morin E."/>
            <person name="Drula E."/>
            <person name="Courty P.E."/>
            <person name="Chicoki N."/>
            <person name="Fauchery L."/>
            <person name="Kohler A."/>
            <person name="Kuo A."/>
            <person name="Labutti K."/>
            <person name="Pangilinan J."/>
            <person name="Lipzen A."/>
            <person name="Riley R."/>
            <person name="Andreopoulos W."/>
            <person name="He G."/>
            <person name="Johnson J."/>
            <person name="Barry K.W."/>
            <person name="Grigoriev I.V."/>
            <person name="Nagy L."/>
            <person name="Hibbett D."/>
            <person name="Henrissat B."/>
            <person name="Matheny P.B."/>
            <person name="Labbe J."/>
            <person name="Martin F."/>
        </authorList>
    </citation>
    <scope>NUCLEOTIDE SEQUENCE</scope>
    <source>
        <strain evidence="1">HHB10654</strain>
    </source>
</reference>